<evidence type="ECO:0000259" key="1">
    <source>
        <dbReference type="Pfam" id="PF00656"/>
    </source>
</evidence>
<dbReference type="RefSeq" id="WP_182999645.1">
    <property type="nucleotide sequence ID" value="NZ_JABEQJ010000062.1"/>
</dbReference>
<dbReference type="EMBL" id="JABEQJ010000062">
    <property type="protein sequence ID" value="MBB2162834.1"/>
    <property type="molecule type" value="Genomic_DNA"/>
</dbReference>
<protein>
    <submittedName>
        <fullName evidence="2">Caspase family protein</fullName>
    </submittedName>
</protein>
<accession>A0A7W4IH78</accession>
<dbReference type="InterPro" id="IPR029030">
    <property type="entry name" value="Caspase-like_dom_sf"/>
</dbReference>
<name>A0A7W4IH78_9PROT</name>
<reference evidence="2 3" key="1">
    <citation type="submission" date="2020-04" db="EMBL/GenBank/DDBJ databases">
        <title>Description of novel Gluconacetobacter.</title>
        <authorList>
            <person name="Sombolestani A."/>
        </authorList>
    </citation>
    <scope>NUCLEOTIDE SEQUENCE [LARGE SCALE GENOMIC DNA]</scope>
    <source>
        <strain evidence="2 3">LMG 19747</strain>
    </source>
</reference>
<dbReference type="Proteomes" id="UP000589085">
    <property type="component" value="Unassembled WGS sequence"/>
</dbReference>
<dbReference type="GO" id="GO:0006508">
    <property type="term" value="P:proteolysis"/>
    <property type="evidence" value="ECO:0007669"/>
    <property type="project" value="InterPro"/>
</dbReference>
<sequence length="501" mass="56559">MARLGVVVGVADYTNPLNNLPACKNDAAAISEILQHSGRFDDILQLVDQSNTSSSIVKNRLSEFADKHRSSPIEEIVFYFTGHGNFDGNDFHYLLSDYDARKKNKTSLSNTELDGIFRSLSPDLFVKIVDACHSGVTYIKDDNKLEDYLKSPGSEFSNIYFMFSSQSSEYSYASRKISDFTKSLITAVLDFSPGPVRYRDLMSSISDEFEATGGQTPLFVVQAKNTEIFCESSVELAAKLRSYLLENSSPPTQSEKTLSLKDRVLLAEKMFCTKEEAVKILENTKGAFEEREILEDIRELYSIKITPFDYIPTESATIGKWINENPSEELFAAPIKSQETYLAPDFESHLNSITRFLTVSVGNADNIKMVSKTRTVISEYKVTTTGLPFIYISIRLEPKIKAVDPVECHVAPILSRTKMVLFYRFRKLSFTDWEEATQKTTTKWARDEVFLKNKQDIENTLEKIWNALCDYANTYLKEKYPDVDSAVVSTNGDDSAATVDT</sequence>
<comment type="caution">
    <text evidence="2">The sequence shown here is derived from an EMBL/GenBank/DDBJ whole genome shotgun (WGS) entry which is preliminary data.</text>
</comment>
<organism evidence="2 3">
    <name type="scientific">Gluconacetobacter sacchari</name>
    <dbReference type="NCBI Taxonomy" id="92759"/>
    <lineage>
        <taxon>Bacteria</taxon>
        <taxon>Pseudomonadati</taxon>
        <taxon>Pseudomonadota</taxon>
        <taxon>Alphaproteobacteria</taxon>
        <taxon>Acetobacterales</taxon>
        <taxon>Acetobacteraceae</taxon>
        <taxon>Gluconacetobacter</taxon>
    </lineage>
</organism>
<proteinExistence type="predicted"/>
<dbReference type="AlphaFoldDB" id="A0A7W4IH78"/>
<evidence type="ECO:0000313" key="3">
    <source>
        <dbReference type="Proteomes" id="UP000589085"/>
    </source>
</evidence>
<dbReference type="Pfam" id="PF00656">
    <property type="entry name" value="Peptidase_C14"/>
    <property type="match status" value="1"/>
</dbReference>
<dbReference type="SUPFAM" id="SSF52129">
    <property type="entry name" value="Caspase-like"/>
    <property type="match status" value="1"/>
</dbReference>
<dbReference type="InterPro" id="IPR011600">
    <property type="entry name" value="Pept_C14_caspase"/>
</dbReference>
<evidence type="ECO:0000313" key="2">
    <source>
        <dbReference type="EMBL" id="MBB2162834.1"/>
    </source>
</evidence>
<dbReference type="Gene3D" id="3.40.50.1460">
    <property type="match status" value="1"/>
</dbReference>
<feature type="domain" description="Peptidase C14 caspase" evidence="1">
    <location>
        <begin position="3"/>
        <end position="219"/>
    </location>
</feature>
<dbReference type="GO" id="GO:0004197">
    <property type="term" value="F:cysteine-type endopeptidase activity"/>
    <property type="evidence" value="ECO:0007669"/>
    <property type="project" value="InterPro"/>
</dbReference>
<gene>
    <name evidence="2" type="ORF">HLH48_22360</name>
</gene>